<dbReference type="PROSITE" id="PS50020">
    <property type="entry name" value="WW_DOMAIN_2"/>
    <property type="match status" value="1"/>
</dbReference>
<feature type="domain" description="PpiC" evidence="10">
    <location>
        <begin position="60"/>
        <end position="176"/>
    </location>
</feature>
<dbReference type="GO" id="GO:0005634">
    <property type="term" value="C:nucleus"/>
    <property type="evidence" value="ECO:0007669"/>
    <property type="project" value="TreeGrafter"/>
</dbReference>
<feature type="region of interest" description="Disordered" evidence="8">
    <location>
        <begin position="1"/>
        <end position="59"/>
    </location>
</feature>
<dbReference type="EC" id="5.2.1.8" evidence="7"/>
<dbReference type="PROSITE" id="PS50198">
    <property type="entry name" value="PPIC_PPIASE_2"/>
    <property type="match status" value="1"/>
</dbReference>
<organism evidence="11 12">
    <name type="scientific">Chloropicon roscoffensis</name>
    <dbReference type="NCBI Taxonomy" id="1461544"/>
    <lineage>
        <taxon>Eukaryota</taxon>
        <taxon>Viridiplantae</taxon>
        <taxon>Chlorophyta</taxon>
        <taxon>Chloropicophyceae</taxon>
        <taxon>Chloropicales</taxon>
        <taxon>Chloropicaceae</taxon>
        <taxon>Chloropicon</taxon>
    </lineage>
</organism>
<dbReference type="InterPro" id="IPR001202">
    <property type="entry name" value="WW_dom"/>
</dbReference>
<dbReference type="CDD" id="cd00201">
    <property type="entry name" value="WW"/>
    <property type="match status" value="1"/>
</dbReference>
<evidence type="ECO:0000256" key="8">
    <source>
        <dbReference type="SAM" id="MobiDB-lite"/>
    </source>
</evidence>
<dbReference type="PROSITE" id="PS01096">
    <property type="entry name" value="PPIC_PPIASE_1"/>
    <property type="match status" value="1"/>
</dbReference>
<evidence type="ECO:0000313" key="12">
    <source>
        <dbReference type="Proteomes" id="UP001472866"/>
    </source>
</evidence>
<comment type="similarity">
    <text evidence="2">Belongs to the PpiC/parvulin rotamase family.</text>
</comment>
<feature type="domain" description="WW" evidence="9">
    <location>
        <begin position="8"/>
        <end position="43"/>
    </location>
</feature>
<sequence>MVAERETEDLPPGWRAKQSKSRAGKWYYINEHTGETQWERPEEAAQRKRQHKATEDNNRGMEVRVLHLLKKHRGSRRPASWRCDKITITKDEASRLVSELRDQVVAAGEEGKRAKFEELARVESDCGSAHRGGDLGHFGKGKMMPSFERASFELKPGEMSGLVETDSGVHIILRIE</sequence>
<dbReference type="GO" id="GO:0060255">
    <property type="term" value="P:regulation of macromolecule metabolic process"/>
    <property type="evidence" value="ECO:0007669"/>
    <property type="project" value="UniProtKB-ARBA"/>
</dbReference>
<dbReference type="AlphaFoldDB" id="A0AAX4PBP1"/>
<evidence type="ECO:0000256" key="7">
    <source>
        <dbReference type="RuleBase" id="RU363014"/>
    </source>
</evidence>
<dbReference type="Proteomes" id="UP001472866">
    <property type="component" value="Chromosome 07"/>
</dbReference>
<keyword evidence="4 6" id="KW-0413">Isomerase</keyword>
<dbReference type="PANTHER" id="PTHR10657">
    <property type="entry name" value="PEPTIDYL-PROLYL CIS-TRANS ISOMERASE"/>
    <property type="match status" value="1"/>
</dbReference>
<dbReference type="SUPFAM" id="SSF51045">
    <property type="entry name" value="WW domain"/>
    <property type="match status" value="1"/>
</dbReference>
<dbReference type="Pfam" id="PF00397">
    <property type="entry name" value="WW"/>
    <property type="match status" value="1"/>
</dbReference>
<dbReference type="InterPro" id="IPR051370">
    <property type="entry name" value="PPIase_Pin1"/>
</dbReference>
<dbReference type="Pfam" id="PF00639">
    <property type="entry name" value="Rotamase"/>
    <property type="match status" value="1"/>
</dbReference>
<dbReference type="PANTHER" id="PTHR10657:SF4">
    <property type="entry name" value="PEPTIDYL-PROLYL CIS-TRANS ISOMERASE-RELATED"/>
    <property type="match status" value="1"/>
</dbReference>
<dbReference type="InterPro" id="IPR046357">
    <property type="entry name" value="PPIase_dom_sf"/>
</dbReference>
<dbReference type="GO" id="GO:0005829">
    <property type="term" value="C:cytosol"/>
    <property type="evidence" value="ECO:0007669"/>
    <property type="project" value="TreeGrafter"/>
</dbReference>
<evidence type="ECO:0000256" key="1">
    <source>
        <dbReference type="ARBA" id="ARBA00000971"/>
    </source>
</evidence>
<feature type="compositionally biased region" description="Basic and acidic residues" evidence="8">
    <location>
        <begin position="32"/>
        <end position="59"/>
    </location>
</feature>
<proteinExistence type="inferred from homology"/>
<dbReference type="InterPro" id="IPR023058">
    <property type="entry name" value="PPIase_PpiC_CS"/>
</dbReference>
<dbReference type="Gene3D" id="3.10.50.40">
    <property type="match status" value="1"/>
</dbReference>
<dbReference type="GO" id="GO:0003755">
    <property type="term" value="F:peptidyl-prolyl cis-trans isomerase activity"/>
    <property type="evidence" value="ECO:0007669"/>
    <property type="project" value="UniProtKB-UniRule"/>
</dbReference>
<dbReference type="InterPro" id="IPR000297">
    <property type="entry name" value="PPIase_PpiC"/>
</dbReference>
<dbReference type="GO" id="GO:0080090">
    <property type="term" value="P:regulation of primary metabolic process"/>
    <property type="evidence" value="ECO:0007669"/>
    <property type="project" value="UniProtKB-ARBA"/>
</dbReference>
<protein>
    <recommendedName>
        <fullName evidence="7">Peptidyl-prolyl cis-trans isomerase</fullName>
        <ecNumber evidence="7">5.2.1.8</ecNumber>
    </recommendedName>
</protein>
<dbReference type="InterPro" id="IPR036020">
    <property type="entry name" value="WW_dom_sf"/>
</dbReference>
<name>A0AAX4PBP1_9CHLO</name>
<evidence type="ECO:0000256" key="5">
    <source>
        <dbReference type="ARBA" id="ARBA00054757"/>
    </source>
</evidence>
<keyword evidence="3 6" id="KW-0697">Rotamase</keyword>
<dbReference type="SUPFAM" id="SSF54534">
    <property type="entry name" value="FKBP-like"/>
    <property type="match status" value="1"/>
</dbReference>
<dbReference type="SMART" id="SM00456">
    <property type="entry name" value="WW"/>
    <property type="match status" value="1"/>
</dbReference>
<evidence type="ECO:0000259" key="9">
    <source>
        <dbReference type="PROSITE" id="PS50020"/>
    </source>
</evidence>
<keyword evidence="12" id="KW-1185">Reference proteome</keyword>
<reference evidence="11 12" key="1">
    <citation type="submission" date="2024-03" db="EMBL/GenBank/DDBJ databases">
        <title>Complete genome sequence of the green alga Chloropicon roscoffensis RCC1871.</title>
        <authorList>
            <person name="Lemieux C."/>
            <person name="Pombert J.-F."/>
            <person name="Otis C."/>
            <person name="Turmel M."/>
        </authorList>
    </citation>
    <scope>NUCLEOTIDE SEQUENCE [LARGE SCALE GENOMIC DNA]</scope>
    <source>
        <strain evidence="11 12">RCC1871</strain>
    </source>
</reference>
<comment type="function">
    <text evidence="5">Prolyl cis/trans isomerase with specificity for phospho-Ser-Pro bonds.</text>
</comment>
<dbReference type="EMBL" id="CP151507">
    <property type="protein sequence ID" value="WZN63426.1"/>
    <property type="molecule type" value="Genomic_DNA"/>
</dbReference>
<evidence type="ECO:0000256" key="2">
    <source>
        <dbReference type="ARBA" id="ARBA00007656"/>
    </source>
</evidence>
<evidence type="ECO:0000256" key="4">
    <source>
        <dbReference type="ARBA" id="ARBA00023235"/>
    </source>
</evidence>
<evidence type="ECO:0000259" key="10">
    <source>
        <dbReference type="PROSITE" id="PS50198"/>
    </source>
</evidence>
<comment type="catalytic activity">
    <reaction evidence="1 7">
        <text>[protein]-peptidylproline (omega=180) = [protein]-peptidylproline (omega=0)</text>
        <dbReference type="Rhea" id="RHEA:16237"/>
        <dbReference type="Rhea" id="RHEA-COMP:10747"/>
        <dbReference type="Rhea" id="RHEA-COMP:10748"/>
        <dbReference type="ChEBI" id="CHEBI:83833"/>
        <dbReference type="ChEBI" id="CHEBI:83834"/>
        <dbReference type="EC" id="5.2.1.8"/>
    </reaction>
</comment>
<evidence type="ECO:0000256" key="3">
    <source>
        <dbReference type="ARBA" id="ARBA00023110"/>
    </source>
</evidence>
<accession>A0AAX4PBP1</accession>
<dbReference type="FunFam" id="3.10.50.40:FF:000010">
    <property type="entry name" value="Peptidyl-prolyl cis-trans isomerase Pin1"/>
    <property type="match status" value="1"/>
</dbReference>
<dbReference type="Gene3D" id="2.20.70.10">
    <property type="match status" value="1"/>
</dbReference>
<gene>
    <name evidence="11" type="ORF">HKI87_07g49750</name>
</gene>
<evidence type="ECO:0000256" key="6">
    <source>
        <dbReference type="PROSITE-ProRule" id="PRU00278"/>
    </source>
</evidence>
<evidence type="ECO:0000313" key="11">
    <source>
        <dbReference type="EMBL" id="WZN63426.1"/>
    </source>
</evidence>